<dbReference type="SUPFAM" id="SSF141259">
    <property type="entry name" value="CarD-like"/>
    <property type="match status" value="1"/>
</dbReference>
<dbReference type="SMART" id="SM00982">
    <property type="entry name" value="TRCF"/>
    <property type="match status" value="1"/>
</dbReference>
<evidence type="ECO:0000256" key="5">
    <source>
        <dbReference type="ARBA" id="ARBA00022806"/>
    </source>
</evidence>
<dbReference type="Gene3D" id="2.40.10.170">
    <property type="match status" value="1"/>
</dbReference>
<evidence type="ECO:0000313" key="13">
    <source>
        <dbReference type="Proteomes" id="UP001326613"/>
    </source>
</evidence>
<feature type="domain" description="Helicase ATP-binding" evidence="10">
    <location>
        <begin position="595"/>
        <end position="760"/>
    </location>
</feature>
<dbReference type="EMBL" id="CP112932">
    <property type="protein sequence ID" value="WPY01456.1"/>
    <property type="molecule type" value="Genomic_DNA"/>
</dbReference>
<dbReference type="InterPro" id="IPR027417">
    <property type="entry name" value="P-loop_NTPase"/>
</dbReference>
<comment type="function">
    <text evidence="9">Couples transcription and DNA repair by recognizing RNA polymerase (RNAP) stalled at DNA lesions. Mediates ATP-dependent release of RNAP and its truncated transcript from the DNA, and recruitment of nucleotide excision repair machinery to the damaged site.</text>
</comment>
<keyword evidence="13" id="KW-1185">Reference proteome</keyword>
<organism evidence="12 13">
    <name type="scientific">Candidatus Trichorickettsia mobilis</name>
    <dbReference type="NCBI Taxonomy" id="1346319"/>
    <lineage>
        <taxon>Bacteria</taxon>
        <taxon>Pseudomonadati</taxon>
        <taxon>Pseudomonadota</taxon>
        <taxon>Alphaproteobacteria</taxon>
        <taxon>Rickettsiales</taxon>
        <taxon>Rickettsiaceae</taxon>
        <taxon>Rickettsieae</taxon>
        <taxon>Candidatus Trichorickettsia</taxon>
    </lineage>
</organism>
<dbReference type="RefSeq" id="WP_323738228.1">
    <property type="nucleotide sequence ID" value="NZ_CP112932.1"/>
</dbReference>
<comment type="similarity">
    <text evidence="9">In the N-terminal section; belongs to the UvrB family.</text>
</comment>
<dbReference type="Pfam" id="PF00271">
    <property type="entry name" value="Helicase_C"/>
    <property type="match status" value="1"/>
</dbReference>
<dbReference type="InterPro" id="IPR003711">
    <property type="entry name" value="CarD-like/TRCF_RID"/>
</dbReference>
<keyword evidence="6 9" id="KW-0067">ATP-binding</keyword>
<dbReference type="InterPro" id="IPR011545">
    <property type="entry name" value="DEAD/DEAH_box_helicase_dom"/>
</dbReference>
<evidence type="ECO:0000256" key="1">
    <source>
        <dbReference type="ARBA" id="ARBA00022490"/>
    </source>
</evidence>
<dbReference type="PROSITE" id="PS51194">
    <property type="entry name" value="HELICASE_CTER"/>
    <property type="match status" value="1"/>
</dbReference>
<evidence type="ECO:0000256" key="3">
    <source>
        <dbReference type="ARBA" id="ARBA00022763"/>
    </source>
</evidence>
<dbReference type="InterPro" id="IPR001650">
    <property type="entry name" value="Helicase_C-like"/>
</dbReference>
<dbReference type="SUPFAM" id="SSF143517">
    <property type="entry name" value="TRCF domain-like"/>
    <property type="match status" value="1"/>
</dbReference>
<keyword evidence="4 9" id="KW-0378">Hydrolase</keyword>
<evidence type="ECO:0000256" key="7">
    <source>
        <dbReference type="ARBA" id="ARBA00023125"/>
    </source>
</evidence>
<dbReference type="PANTHER" id="PTHR47964">
    <property type="entry name" value="ATP-DEPENDENT DNA HELICASE HOMOLOG RECG, CHLOROPLASTIC"/>
    <property type="match status" value="1"/>
</dbReference>
<evidence type="ECO:0000256" key="4">
    <source>
        <dbReference type="ARBA" id="ARBA00022801"/>
    </source>
</evidence>
<dbReference type="Gene3D" id="3.30.2060.10">
    <property type="entry name" value="Penicillin-binding protein 1b domain"/>
    <property type="match status" value="1"/>
</dbReference>
<evidence type="ECO:0000256" key="9">
    <source>
        <dbReference type="HAMAP-Rule" id="MF_00969"/>
    </source>
</evidence>
<keyword evidence="1 9" id="KW-0963">Cytoplasm</keyword>
<dbReference type="Gene3D" id="3.40.50.11180">
    <property type="match status" value="1"/>
</dbReference>
<dbReference type="Proteomes" id="UP001326613">
    <property type="component" value="Chromosome"/>
</dbReference>
<name>A0ABZ0UV14_9RICK</name>
<evidence type="ECO:0000259" key="11">
    <source>
        <dbReference type="PROSITE" id="PS51194"/>
    </source>
</evidence>
<dbReference type="SUPFAM" id="SSF52540">
    <property type="entry name" value="P-loop containing nucleoside triphosphate hydrolases"/>
    <property type="match status" value="2"/>
</dbReference>
<dbReference type="SMART" id="SM00487">
    <property type="entry name" value="DEXDc"/>
    <property type="match status" value="1"/>
</dbReference>
<comment type="similarity">
    <text evidence="9">In the C-terminal section; belongs to the helicase family. RecG subfamily.</text>
</comment>
<evidence type="ECO:0000256" key="6">
    <source>
        <dbReference type="ARBA" id="ARBA00022840"/>
    </source>
</evidence>
<dbReference type="Pfam" id="PF02559">
    <property type="entry name" value="CarD_TRCF_RID"/>
    <property type="match status" value="1"/>
</dbReference>
<dbReference type="InterPro" id="IPR036101">
    <property type="entry name" value="CarD-like/TRCF_RID_sf"/>
</dbReference>
<keyword evidence="8 9" id="KW-0234">DNA repair</keyword>
<protein>
    <recommendedName>
        <fullName evidence="9">Transcription-repair-coupling factor</fullName>
        <shortName evidence="9">TRCF</shortName>
        <ecNumber evidence="9">3.6.4.-</ecNumber>
    </recommendedName>
</protein>
<dbReference type="InterPro" id="IPR037235">
    <property type="entry name" value="TRCF-like_C_D7"/>
</dbReference>
<sequence length="1128" mass="127916">MTKQIIPSYGKNFFAYEYFLNKQQDVLLLTSDDCDATRAYQQIQFFHQQHHSGQILYLPSFDTIPYDRVSPKQDILSTRAKVLTDLATTIKEVKLLITNSINLLHKLPPTKIFAASSLELYKGMKLTTIELANFLVLNSFNRSSTATDHGEFAVRGEIVDIALPDAAYRINFAWGERIESIKQFDLVTQISTIECQHVAIYPASEIILNPETINNFKDNYLLNFGVNHTNQPLYQSIIAAKKFVAYEHLLPLFYKELNGLVDYLKNPVIIYDPLAVHALLEYENTYHDLYESRLLSNKTKLTTFYPALPPTECCITYAKIKEILEQSSNICLEYAASTASPLNLSATSFVEQKTIFEKLFEIISSNPTKIPVIFFETKINMERIKQIIKNYDYLYADITNLEQAKIGIVNLCYVPLAHGFHSENYIFIAEHDIFKTKPPTTTTNTAKRRLKNILTELDNLQEGELVVHTEHGIGQFIAVETIQVGGNPHDCLKILYADNDRLYVPVENIELVKKYGNFEAELDKLGSIGWQKRKAKLKNRINETATQLLQLAARRKLISAPIITFETPEFAKFCSGFQYVETEDQLKAIADIKDDLTSGLLMDRLICGDVGFGKTEVAMRATYMTIANTDDPLSQVAIIAPTTILCKQHYLRFTKRFKSHGFKVAQLSRLVSPSDTKQNKELIKNGEVNIIVGTHALLASEIKFHNLKMIIIDEEQHFGVKQKERLKELKSDIHVLSLSATPIPRTLQMSMVGLKDLSLIATPPVDRLAVRTVVMPFDPVVIRDALLRERFRGGQSFYVCPRIKDIEYIEQKLKEMVPELKYKIAHGQMLPSVTDKIMEEFYHGQFDILLSTTIIESGIDIPTTNTMIIHKADQLGLSQLYQLRGRIGRSKVRAYAYLTIADDKKITAHSVRRLNIIQNADALGSGFVIASHDMDLRGFGNLVGEEQSGQIKEVGVELYQEMLDQQIANLKDLPESSDNFMPSINLGVPVFIPNDYIADSALKLGIYKRIGNLLADHEVEEFYAEMLDRFGSIPIELDNLLNIVKIKYICRKLQIESLDSGTQGFVLKFAKRANVADMVMKFIDQYPRQAKIKPDNKLVFVKDLDQATIINEASTILQQLAALVIPET</sequence>
<dbReference type="InterPro" id="IPR047112">
    <property type="entry name" value="RecG/Mfd"/>
</dbReference>
<dbReference type="SMART" id="SM00490">
    <property type="entry name" value="HELICc"/>
    <property type="match status" value="1"/>
</dbReference>
<evidence type="ECO:0000313" key="12">
    <source>
        <dbReference type="EMBL" id="WPY01456.1"/>
    </source>
</evidence>
<dbReference type="CDD" id="cd17991">
    <property type="entry name" value="DEXHc_TRCF"/>
    <property type="match status" value="1"/>
</dbReference>
<dbReference type="PANTHER" id="PTHR47964:SF1">
    <property type="entry name" value="ATP-DEPENDENT DNA HELICASE HOMOLOG RECG, CHLOROPLASTIC"/>
    <property type="match status" value="1"/>
</dbReference>
<dbReference type="Pfam" id="PF17757">
    <property type="entry name" value="UvrB_inter"/>
    <property type="match status" value="1"/>
</dbReference>
<dbReference type="Pfam" id="PF00270">
    <property type="entry name" value="DEAD"/>
    <property type="match status" value="1"/>
</dbReference>
<dbReference type="EC" id="3.6.4.-" evidence="9"/>
<gene>
    <name evidence="9" type="primary">mfd</name>
    <name evidence="12" type="ORF">Trichorick_01369</name>
</gene>
<comment type="subcellular location">
    <subcellularLocation>
        <location evidence="9">Cytoplasm</location>
    </subcellularLocation>
</comment>
<dbReference type="InterPro" id="IPR041471">
    <property type="entry name" value="UvrB_inter"/>
</dbReference>
<feature type="domain" description="Helicase C-terminal" evidence="11">
    <location>
        <begin position="781"/>
        <end position="935"/>
    </location>
</feature>
<keyword evidence="5" id="KW-0347">Helicase</keyword>
<proteinExistence type="inferred from homology"/>
<dbReference type="NCBIfam" id="TIGR00580">
    <property type="entry name" value="mfd"/>
    <property type="match status" value="1"/>
</dbReference>
<dbReference type="Gene3D" id="3.40.50.300">
    <property type="entry name" value="P-loop containing nucleotide triphosphate hydrolases"/>
    <property type="match status" value="2"/>
</dbReference>
<dbReference type="InterPro" id="IPR005118">
    <property type="entry name" value="TRCF_C"/>
</dbReference>
<accession>A0ABZ0UV14</accession>
<dbReference type="InterPro" id="IPR004576">
    <property type="entry name" value="Mfd"/>
</dbReference>
<dbReference type="PROSITE" id="PS51192">
    <property type="entry name" value="HELICASE_ATP_BIND_1"/>
    <property type="match status" value="1"/>
</dbReference>
<evidence type="ECO:0000256" key="2">
    <source>
        <dbReference type="ARBA" id="ARBA00022741"/>
    </source>
</evidence>
<dbReference type="InterPro" id="IPR014001">
    <property type="entry name" value="Helicase_ATP-bd"/>
</dbReference>
<keyword evidence="2 9" id="KW-0547">Nucleotide-binding</keyword>
<evidence type="ECO:0000256" key="8">
    <source>
        <dbReference type="ARBA" id="ARBA00023204"/>
    </source>
</evidence>
<dbReference type="Pfam" id="PF03461">
    <property type="entry name" value="TRCF"/>
    <property type="match status" value="1"/>
</dbReference>
<evidence type="ECO:0000259" key="10">
    <source>
        <dbReference type="PROSITE" id="PS51192"/>
    </source>
</evidence>
<dbReference type="SMART" id="SM01058">
    <property type="entry name" value="CarD_TRCF"/>
    <property type="match status" value="1"/>
</dbReference>
<dbReference type="HAMAP" id="MF_00969">
    <property type="entry name" value="TRCF"/>
    <property type="match status" value="1"/>
</dbReference>
<keyword evidence="3 9" id="KW-0227">DNA damage</keyword>
<dbReference type="Gene3D" id="3.90.1150.50">
    <property type="entry name" value="Transcription-repair-coupling factor, D7 domain"/>
    <property type="match status" value="1"/>
</dbReference>
<reference evidence="12 13" key="1">
    <citation type="submission" date="2022-10" db="EMBL/GenBank/DDBJ databases">
        <title>Host association and intracellularity evolved multiple times independently in the Rickettsiales.</title>
        <authorList>
            <person name="Castelli M."/>
            <person name="Nardi T."/>
            <person name="Gammuto L."/>
            <person name="Bellinzona G."/>
            <person name="Sabaneyeva E."/>
            <person name="Potekhin A."/>
            <person name="Serra V."/>
            <person name="Petroni G."/>
            <person name="Sassera D."/>
        </authorList>
    </citation>
    <scope>NUCLEOTIDE SEQUENCE [LARGE SCALE GENOMIC DNA]</scope>
    <source>
        <strain evidence="12 13">Kr 154-4</strain>
    </source>
</reference>
<keyword evidence="7 9" id="KW-0238">DNA-binding</keyword>